<dbReference type="AlphaFoldDB" id="A0A8H5CZZ7"/>
<name>A0A8H5CZZ7_9AGAR</name>
<proteinExistence type="predicted"/>
<accession>A0A8H5CZZ7</accession>
<evidence type="ECO:0000313" key="2">
    <source>
        <dbReference type="EMBL" id="KAF5351096.1"/>
    </source>
</evidence>
<gene>
    <name evidence="2" type="ORF">D9756_008382</name>
</gene>
<sequence>MRRNPRKPHLLEKEVSESHFPGPQLAASIEHRSNPSLRSFSSARRGSSRECGQFSGECLELVGTKRRSRSISAFHRTFAPSTELQRWPATDIIGGLALIPVVDA</sequence>
<evidence type="ECO:0000313" key="3">
    <source>
        <dbReference type="Proteomes" id="UP000559027"/>
    </source>
</evidence>
<keyword evidence="3" id="KW-1185">Reference proteome</keyword>
<dbReference type="OrthoDB" id="7859621at2759"/>
<protein>
    <submittedName>
        <fullName evidence="2">Uncharacterized protein</fullName>
    </submittedName>
</protein>
<dbReference type="Proteomes" id="UP000559027">
    <property type="component" value="Unassembled WGS sequence"/>
</dbReference>
<organism evidence="2 3">
    <name type="scientific">Leucocoprinus leucothites</name>
    <dbReference type="NCBI Taxonomy" id="201217"/>
    <lineage>
        <taxon>Eukaryota</taxon>
        <taxon>Fungi</taxon>
        <taxon>Dikarya</taxon>
        <taxon>Basidiomycota</taxon>
        <taxon>Agaricomycotina</taxon>
        <taxon>Agaricomycetes</taxon>
        <taxon>Agaricomycetidae</taxon>
        <taxon>Agaricales</taxon>
        <taxon>Agaricineae</taxon>
        <taxon>Agaricaceae</taxon>
        <taxon>Leucocoprinus</taxon>
    </lineage>
</organism>
<reference evidence="2 3" key="1">
    <citation type="journal article" date="2020" name="ISME J.">
        <title>Uncovering the hidden diversity of litter-decomposition mechanisms in mushroom-forming fungi.</title>
        <authorList>
            <person name="Floudas D."/>
            <person name="Bentzer J."/>
            <person name="Ahren D."/>
            <person name="Johansson T."/>
            <person name="Persson P."/>
            <person name="Tunlid A."/>
        </authorList>
    </citation>
    <scope>NUCLEOTIDE SEQUENCE [LARGE SCALE GENOMIC DNA]</scope>
    <source>
        <strain evidence="2 3">CBS 146.42</strain>
    </source>
</reference>
<feature type="region of interest" description="Disordered" evidence="1">
    <location>
        <begin position="1"/>
        <end position="48"/>
    </location>
</feature>
<feature type="compositionally biased region" description="Low complexity" evidence="1">
    <location>
        <begin position="36"/>
        <end position="45"/>
    </location>
</feature>
<evidence type="ECO:0000256" key="1">
    <source>
        <dbReference type="SAM" id="MobiDB-lite"/>
    </source>
</evidence>
<comment type="caution">
    <text evidence="2">The sequence shown here is derived from an EMBL/GenBank/DDBJ whole genome shotgun (WGS) entry which is preliminary data.</text>
</comment>
<dbReference type="EMBL" id="JAACJO010000013">
    <property type="protein sequence ID" value="KAF5351096.1"/>
    <property type="molecule type" value="Genomic_DNA"/>
</dbReference>